<feature type="domain" description="Josephin" evidence="12">
    <location>
        <begin position="1"/>
        <end position="151"/>
    </location>
</feature>
<dbReference type="GO" id="GO:0016579">
    <property type="term" value="P:protein deubiquitination"/>
    <property type="evidence" value="ECO:0007669"/>
    <property type="project" value="InterPro"/>
</dbReference>
<dbReference type="InterPro" id="IPR006155">
    <property type="entry name" value="Josephin"/>
</dbReference>
<evidence type="ECO:0000256" key="10">
    <source>
        <dbReference type="ARBA" id="ARBA00023242"/>
    </source>
</evidence>
<dbReference type="Pfam" id="PF02099">
    <property type="entry name" value="Josephin"/>
    <property type="match status" value="1"/>
</dbReference>
<keyword evidence="6" id="KW-0378">Hydrolase</keyword>
<keyword evidence="13" id="KW-1185">Reference proteome</keyword>
<keyword evidence="5" id="KW-0833">Ubl conjugation pathway</keyword>
<evidence type="ECO:0000259" key="12">
    <source>
        <dbReference type="PROSITE" id="PS50957"/>
    </source>
</evidence>
<evidence type="ECO:0000256" key="6">
    <source>
        <dbReference type="ARBA" id="ARBA00022801"/>
    </source>
</evidence>
<keyword evidence="8" id="KW-0805">Transcription regulation</keyword>
<evidence type="ECO:0000313" key="14">
    <source>
        <dbReference type="WBParaSite" id="PDA_v2.g14559.t1"/>
    </source>
</evidence>
<keyword evidence="7" id="KW-0788">Thiol protease</keyword>
<dbReference type="AlphaFoldDB" id="A0A914PG50"/>
<evidence type="ECO:0000256" key="1">
    <source>
        <dbReference type="ARBA" id="ARBA00000707"/>
    </source>
</evidence>
<sequence length="236" mass="26930">MLIQRNEFDASHLTNYVERLDQREMEVTGIPLHSFRSQNASESGFFSIQVLTEALKSQNLILFDVNKPKYAHYMFQPEEAQAFIINQSQHWFTLRRFGDMWFILNSISNGPRFIATQLLQPYFAKLIENRASIYVVEGDLNVCEADVAAMNGELSVIDGILETEELNTVVKSVGNDNEDEDMQKALAASLEYVQAEEHLQQDKEAAALVVPAEEEIVAPTDEEIRLKRQQFLSKLV</sequence>
<dbReference type="Proteomes" id="UP000887578">
    <property type="component" value="Unplaced"/>
</dbReference>
<evidence type="ECO:0000256" key="2">
    <source>
        <dbReference type="ARBA" id="ARBA00004123"/>
    </source>
</evidence>
<evidence type="ECO:0000256" key="9">
    <source>
        <dbReference type="ARBA" id="ARBA00023163"/>
    </source>
</evidence>
<evidence type="ECO:0000256" key="3">
    <source>
        <dbReference type="ARBA" id="ARBA00012759"/>
    </source>
</evidence>
<dbReference type="SMART" id="SM01246">
    <property type="entry name" value="Josephin"/>
    <property type="match status" value="1"/>
</dbReference>
<dbReference type="PANTHER" id="PTHR14159:SF0">
    <property type="entry name" value="ATAXIN-3-RELATED"/>
    <property type="match status" value="1"/>
</dbReference>
<dbReference type="PANTHER" id="PTHR14159">
    <property type="entry name" value="ATAXIN-3-RELATED"/>
    <property type="match status" value="1"/>
</dbReference>
<organism evidence="13 14">
    <name type="scientific">Panagrolaimus davidi</name>
    <dbReference type="NCBI Taxonomy" id="227884"/>
    <lineage>
        <taxon>Eukaryota</taxon>
        <taxon>Metazoa</taxon>
        <taxon>Ecdysozoa</taxon>
        <taxon>Nematoda</taxon>
        <taxon>Chromadorea</taxon>
        <taxon>Rhabditida</taxon>
        <taxon>Tylenchina</taxon>
        <taxon>Panagrolaimomorpha</taxon>
        <taxon>Panagrolaimoidea</taxon>
        <taxon>Panagrolaimidae</taxon>
        <taxon>Panagrolaimus</taxon>
    </lineage>
</organism>
<evidence type="ECO:0000256" key="8">
    <source>
        <dbReference type="ARBA" id="ARBA00023015"/>
    </source>
</evidence>
<comment type="subcellular location">
    <subcellularLocation>
        <location evidence="2">Nucleus</location>
    </subcellularLocation>
</comment>
<keyword evidence="10" id="KW-0539">Nucleus</keyword>
<name>A0A914PG50_9BILA</name>
<evidence type="ECO:0000256" key="5">
    <source>
        <dbReference type="ARBA" id="ARBA00022786"/>
    </source>
</evidence>
<comment type="catalytic activity">
    <reaction evidence="1">
        <text>Thiol-dependent hydrolysis of ester, thioester, amide, peptide and isopeptide bonds formed by the C-terminal Gly of ubiquitin (a 76-residue protein attached to proteins as an intracellular targeting signal).</text>
        <dbReference type="EC" id="3.4.19.12"/>
    </reaction>
</comment>
<evidence type="ECO:0000256" key="11">
    <source>
        <dbReference type="PROSITE-ProRule" id="PRU00331"/>
    </source>
</evidence>
<evidence type="ECO:0000256" key="4">
    <source>
        <dbReference type="ARBA" id="ARBA00022670"/>
    </source>
</evidence>
<dbReference type="GO" id="GO:0006508">
    <property type="term" value="P:proteolysis"/>
    <property type="evidence" value="ECO:0007669"/>
    <property type="project" value="UniProtKB-KW"/>
</dbReference>
<dbReference type="InterPro" id="IPR033865">
    <property type="entry name" value="Ataxin-3"/>
</dbReference>
<dbReference type="GO" id="GO:0005634">
    <property type="term" value="C:nucleus"/>
    <property type="evidence" value="ECO:0007669"/>
    <property type="project" value="UniProtKB-SubCell"/>
</dbReference>
<comment type="caution">
    <text evidence="11">Lacks conserved residue(s) required for the propagation of feature annotation.</text>
</comment>
<dbReference type="Gene3D" id="3.90.70.40">
    <property type="match status" value="1"/>
</dbReference>
<dbReference type="PROSITE" id="PS50957">
    <property type="entry name" value="JOSEPHIN"/>
    <property type="match status" value="1"/>
</dbReference>
<keyword evidence="9" id="KW-0804">Transcription</keyword>
<dbReference type="PRINTS" id="PR01233">
    <property type="entry name" value="JOSEPHIN"/>
</dbReference>
<accession>A0A914PG50</accession>
<dbReference type="GO" id="GO:0004843">
    <property type="term" value="F:cysteine-type deubiquitinase activity"/>
    <property type="evidence" value="ECO:0007669"/>
    <property type="project" value="UniProtKB-EC"/>
</dbReference>
<dbReference type="Gene3D" id="1.10.287.10">
    <property type="entry name" value="S15/NS1, RNA-binding"/>
    <property type="match status" value="1"/>
</dbReference>
<evidence type="ECO:0000313" key="13">
    <source>
        <dbReference type="Proteomes" id="UP000887578"/>
    </source>
</evidence>
<protein>
    <recommendedName>
        <fullName evidence="3">ubiquitinyl hydrolase 1</fullName>
        <ecNumber evidence="3">3.4.19.12</ecNumber>
    </recommendedName>
</protein>
<dbReference type="EC" id="3.4.19.12" evidence="3"/>
<proteinExistence type="predicted"/>
<dbReference type="WBParaSite" id="PDA_v2.g14559.t1">
    <property type="protein sequence ID" value="PDA_v2.g14559.t1"/>
    <property type="gene ID" value="PDA_v2.g14559"/>
</dbReference>
<keyword evidence="4" id="KW-0645">Protease</keyword>
<evidence type="ECO:0000256" key="7">
    <source>
        <dbReference type="ARBA" id="ARBA00022807"/>
    </source>
</evidence>
<reference evidence="14" key="1">
    <citation type="submission" date="2022-11" db="UniProtKB">
        <authorList>
            <consortium name="WormBaseParasite"/>
        </authorList>
    </citation>
    <scope>IDENTIFICATION</scope>
</reference>